<evidence type="ECO:0000259" key="1">
    <source>
        <dbReference type="Pfam" id="PF12729"/>
    </source>
</evidence>
<dbReference type="EMBL" id="CP053418">
    <property type="protein sequence ID" value="QJW84864.1"/>
    <property type="molecule type" value="Genomic_DNA"/>
</dbReference>
<feature type="domain" description="Chemotaxis methyl-accepting receptor HlyB-like 4HB MCP" evidence="1">
    <location>
        <begin position="3"/>
        <end position="96"/>
    </location>
</feature>
<reference evidence="2 3" key="2">
    <citation type="submission" date="2020-05" db="EMBL/GenBank/DDBJ databases">
        <authorList>
            <person name="Khan S.A."/>
            <person name="Jeon C.O."/>
            <person name="Chun B.H."/>
        </authorList>
    </citation>
    <scope>NUCLEOTIDE SEQUENCE [LARGE SCALE GENOMIC DNA]</scope>
    <source>
        <strain evidence="2 3">H242</strain>
    </source>
</reference>
<keyword evidence="3" id="KW-1185">Reference proteome</keyword>
<accession>A0ABX6P4A4</accession>
<proteinExistence type="predicted"/>
<dbReference type="CDD" id="cd19411">
    <property type="entry name" value="MCP2201-like_sensor"/>
    <property type="match status" value="1"/>
</dbReference>
<dbReference type="Proteomes" id="UP000500826">
    <property type="component" value="Chromosome"/>
</dbReference>
<dbReference type="InterPro" id="IPR047347">
    <property type="entry name" value="YvaQ-like_sensor"/>
</dbReference>
<sequence length="101" mass="11684">MLVLDDEKQVKEELASVRQNRDHVQELLTRVEKTVAPGRERELFDAIVAARAAYLPHEDEFLKHADKGDYSTAKDVLLKSARPAQLKLQEAMETFDQYRCR</sequence>
<evidence type="ECO:0000313" key="3">
    <source>
        <dbReference type="Proteomes" id="UP000500826"/>
    </source>
</evidence>
<organism evidence="2 3">
    <name type="scientific">Ramlibacter terrae</name>
    <dbReference type="NCBI Taxonomy" id="2732511"/>
    <lineage>
        <taxon>Bacteria</taxon>
        <taxon>Pseudomonadati</taxon>
        <taxon>Pseudomonadota</taxon>
        <taxon>Betaproteobacteria</taxon>
        <taxon>Burkholderiales</taxon>
        <taxon>Comamonadaceae</taxon>
        <taxon>Ramlibacter</taxon>
    </lineage>
</organism>
<reference evidence="2 3" key="1">
    <citation type="submission" date="2020-05" db="EMBL/GenBank/DDBJ databases">
        <title>Ramlibacter rhizophilus sp. nov., isolated from rhizosphere soil of national flower Mugunghwa from South Korea.</title>
        <authorList>
            <person name="Zheng-Fei Y."/>
            <person name="Huan T."/>
        </authorList>
    </citation>
    <scope>NUCLEOTIDE SEQUENCE [LARGE SCALE GENOMIC DNA]</scope>
    <source>
        <strain evidence="2 3">H242</strain>
    </source>
</reference>
<name>A0ABX6P4A4_9BURK</name>
<evidence type="ECO:0000313" key="2">
    <source>
        <dbReference type="EMBL" id="QJW84864.1"/>
    </source>
</evidence>
<protein>
    <recommendedName>
        <fullName evidence="1">Chemotaxis methyl-accepting receptor HlyB-like 4HB MCP domain-containing protein</fullName>
    </recommendedName>
</protein>
<dbReference type="Pfam" id="PF12729">
    <property type="entry name" value="4HB_MCP_1"/>
    <property type="match status" value="1"/>
</dbReference>
<dbReference type="InterPro" id="IPR024478">
    <property type="entry name" value="HlyB_4HB_MCP"/>
</dbReference>
<gene>
    <name evidence="2" type="ORF">HK414_18530</name>
</gene>